<organism evidence="2 3">
    <name type="scientific">Crucibulum laeve</name>
    <dbReference type="NCBI Taxonomy" id="68775"/>
    <lineage>
        <taxon>Eukaryota</taxon>
        <taxon>Fungi</taxon>
        <taxon>Dikarya</taxon>
        <taxon>Basidiomycota</taxon>
        <taxon>Agaricomycotina</taxon>
        <taxon>Agaricomycetes</taxon>
        <taxon>Agaricomycetidae</taxon>
        <taxon>Agaricales</taxon>
        <taxon>Agaricineae</taxon>
        <taxon>Nidulariaceae</taxon>
        <taxon>Crucibulum</taxon>
    </lineage>
</organism>
<feature type="transmembrane region" description="Helical" evidence="1">
    <location>
        <begin position="190"/>
        <end position="207"/>
    </location>
</feature>
<keyword evidence="1" id="KW-0812">Transmembrane</keyword>
<reference evidence="2 3" key="1">
    <citation type="journal article" date="2019" name="Nat. Ecol. Evol.">
        <title>Megaphylogeny resolves global patterns of mushroom evolution.</title>
        <authorList>
            <person name="Varga T."/>
            <person name="Krizsan K."/>
            <person name="Foldi C."/>
            <person name="Dima B."/>
            <person name="Sanchez-Garcia M."/>
            <person name="Sanchez-Ramirez S."/>
            <person name="Szollosi G.J."/>
            <person name="Szarkandi J.G."/>
            <person name="Papp V."/>
            <person name="Albert L."/>
            <person name="Andreopoulos W."/>
            <person name="Angelini C."/>
            <person name="Antonin V."/>
            <person name="Barry K.W."/>
            <person name="Bougher N.L."/>
            <person name="Buchanan P."/>
            <person name="Buyck B."/>
            <person name="Bense V."/>
            <person name="Catcheside P."/>
            <person name="Chovatia M."/>
            <person name="Cooper J."/>
            <person name="Damon W."/>
            <person name="Desjardin D."/>
            <person name="Finy P."/>
            <person name="Geml J."/>
            <person name="Haridas S."/>
            <person name="Hughes K."/>
            <person name="Justo A."/>
            <person name="Karasinski D."/>
            <person name="Kautmanova I."/>
            <person name="Kiss B."/>
            <person name="Kocsube S."/>
            <person name="Kotiranta H."/>
            <person name="LaButti K.M."/>
            <person name="Lechner B.E."/>
            <person name="Liimatainen K."/>
            <person name="Lipzen A."/>
            <person name="Lukacs Z."/>
            <person name="Mihaltcheva S."/>
            <person name="Morgado L.N."/>
            <person name="Niskanen T."/>
            <person name="Noordeloos M.E."/>
            <person name="Ohm R.A."/>
            <person name="Ortiz-Santana B."/>
            <person name="Ovrebo C."/>
            <person name="Racz N."/>
            <person name="Riley R."/>
            <person name="Savchenko A."/>
            <person name="Shiryaev A."/>
            <person name="Soop K."/>
            <person name="Spirin V."/>
            <person name="Szebenyi C."/>
            <person name="Tomsovsky M."/>
            <person name="Tulloss R.E."/>
            <person name="Uehling J."/>
            <person name="Grigoriev I.V."/>
            <person name="Vagvolgyi C."/>
            <person name="Papp T."/>
            <person name="Martin F.M."/>
            <person name="Miettinen O."/>
            <person name="Hibbett D.S."/>
            <person name="Nagy L.G."/>
        </authorList>
    </citation>
    <scope>NUCLEOTIDE SEQUENCE [LARGE SCALE GENOMIC DNA]</scope>
    <source>
        <strain evidence="2 3">CBS 166.37</strain>
    </source>
</reference>
<protein>
    <submittedName>
        <fullName evidence="2">Uncharacterized protein</fullName>
    </submittedName>
</protein>
<accession>A0A5C3LU51</accession>
<dbReference type="Proteomes" id="UP000308652">
    <property type="component" value="Unassembled WGS sequence"/>
</dbReference>
<evidence type="ECO:0000313" key="2">
    <source>
        <dbReference type="EMBL" id="TFK36322.1"/>
    </source>
</evidence>
<feature type="transmembrane region" description="Helical" evidence="1">
    <location>
        <begin position="441"/>
        <end position="461"/>
    </location>
</feature>
<feature type="transmembrane region" description="Helical" evidence="1">
    <location>
        <begin position="27"/>
        <end position="47"/>
    </location>
</feature>
<dbReference type="EMBL" id="ML213614">
    <property type="protein sequence ID" value="TFK36322.1"/>
    <property type="molecule type" value="Genomic_DNA"/>
</dbReference>
<dbReference type="OrthoDB" id="9451547at2759"/>
<feature type="transmembrane region" description="Helical" evidence="1">
    <location>
        <begin position="365"/>
        <end position="384"/>
    </location>
</feature>
<name>A0A5C3LU51_9AGAR</name>
<keyword evidence="1" id="KW-0472">Membrane</keyword>
<keyword evidence="1" id="KW-1133">Transmembrane helix</keyword>
<feature type="transmembrane region" description="Helical" evidence="1">
    <location>
        <begin position="163"/>
        <end position="184"/>
    </location>
</feature>
<dbReference type="AlphaFoldDB" id="A0A5C3LU51"/>
<sequence>MFRKFPDIPTAPNCQCLLKTSTELRSIWDIIWSCAATIFACTFLSIHPNIPAPDESWWKVTRRRTKIMIYAIIAPEMVIWWAMRQWVGARKVARDYEAHGWTKTHGYFVQMGGFMLFENGIPSRTLLLPELEDLMKEGNVDLPDVTEDDIEDKSKGDILSKGLVLLQTSWFIVQCIARGIQGLALTELELVTLAFAVLNGVMYFLWWNKPLDVKCAVPVHLKEDIRSKSRVGNGGIVTINEKAVEEEWESERKKEADEAEKIGGKSKKRDVVRLAITTIKSWTFWIPRVLGSMFASITDCHCDSRFWWPVKLLRYILKGFINLSIAALHPLIDMLGADRSDFIEPGVKRVSTFYASKAADDRDDIMASISAVIAAVFGGIHCIAWSFQFPSYQERILWRVSSLIIVAVPIVFLFTCIMNNVTSTTIEKYWEAIEPVFKYTVLLGVVFYIFARLILLMQAIISLRSLSSGAYETVQWITFVPHI</sequence>
<feature type="transmembrane region" description="Helical" evidence="1">
    <location>
        <begin position="396"/>
        <end position="421"/>
    </location>
</feature>
<keyword evidence="3" id="KW-1185">Reference proteome</keyword>
<dbReference type="PANTHER" id="PTHR35043:SF7">
    <property type="entry name" value="TRANSCRIPTION FACTOR DOMAIN-CONTAINING PROTEIN"/>
    <property type="match status" value="1"/>
</dbReference>
<proteinExistence type="predicted"/>
<evidence type="ECO:0000313" key="3">
    <source>
        <dbReference type="Proteomes" id="UP000308652"/>
    </source>
</evidence>
<gene>
    <name evidence="2" type="ORF">BDQ12DRAFT_699617</name>
</gene>
<dbReference type="PANTHER" id="PTHR35043">
    <property type="entry name" value="TRANSCRIPTION FACTOR DOMAIN-CONTAINING PROTEIN"/>
    <property type="match status" value="1"/>
</dbReference>
<feature type="transmembrane region" description="Helical" evidence="1">
    <location>
        <begin position="67"/>
        <end position="83"/>
    </location>
</feature>
<evidence type="ECO:0000256" key="1">
    <source>
        <dbReference type="SAM" id="Phobius"/>
    </source>
</evidence>